<protein>
    <recommendedName>
        <fullName evidence="19">Homeobox protein cut-like</fullName>
    </recommendedName>
</protein>
<dbReference type="InterPro" id="IPR003350">
    <property type="entry name" value="CUT_dom"/>
</dbReference>
<evidence type="ECO:0000259" key="23">
    <source>
        <dbReference type="PROSITE" id="PS51042"/>
    </source>
</evidence>
<dbReference type="SUPFAM" id="SSF46689">
    <property type="entry name" value="Homeodomain-like"/>
    <property type="match status" value="1"/>
</dbReference>
<dbReference type="Proteomes" id="UP001152320">
    <property type="component" value="Chromosome 4"/>
</dbReference>
<feature type="domain" description="CUT" evidence="23">
    <location>
        <begin position="666"/>
        <end position="753"/>
    </location>
</feature>
<gene>
    <name evidence="24" type="ORF">HOLleu_11649</name>
</gene>
<dbReference type="EMBL" id="JAIZAY010000004">
    <property type="protein sequence ID" value="KAJ8044245.1"/>
    <property type="molecule type" value="Genomic_DNA"/>
</dbReference>
<feature type="coiled-coil region" evidence="20">
    <location>
        <begin position="165"/>
        <end position="319"/>
    </location>
</feature>
<feature type="region of interest" description="Disordered" evidence="21">
    <location>
        <begin position="769"/>
        <end position="808"/>
    </location>
</feature>
<feature type="region of interest" description="Disordered" evidence="21">
    <location>
        <begin position="1061"/>
        <end position="1084"/>
    </location>
</feature>
<feature type="domain" description="CUT" evidence="23">
    <location>
        <begin position="478"/>
        <end position="565"/>
    </location>
</feature>
<dbReference type="Pfam" id="PF02376">
    <property type="entry name" value="CUT"/>
    <property type="match status" value="3"/>
</dbReference>
<feature type="DNA-binding region" description="Homeobox" evidence="17">
    <location>
        <begin position="921"/>
        <end position="980"/>
    </location>
</feature>
<evidence type="ECO:0000256" key="5">
    <source>
        <dbReference type="ARBA" id="ARBA00022448"/>
    </source>
</evidence>
<accession>A0A9Q1CFZ8</accession>
<evidence type="ECO:0000256" key="3">
    <source>
        <dbReference type="ARBA" id="ARBA00006415"/>
    </source>
</evidence>
<evidence type="ECO:0000256" key="21">
    <source>
        <dbReference type="SAM" id="MobiDB-lite"/>
    </source>
</evidence>
<proteinExistence type="inferred from homology"/>
<evidence type="ECO:0000256" key="16">
    <source>
        <dbReference type="ARBA" id="ARBA00023242"/>
    </source>
</evidence>
<feature type="region of interest" description="Disordered" evidence="21">
    <location>
        <begin position="605"/>
        <end position="637"/>
    </location>
</feature>
<dbReference type="PROSITE" id="PS00027">
    <property type="entry name" value="HOMEOBOX_1"/>
    <property type="match status" value="1"/>
</dbReference>
<dbReference type="GO" id="GO:0005634">
    <property type="term" value="C:nucleus"/>
    <property type="evidence" value="ECO:0007669"/>
    <property type="project" value="UniProtKB-SubCell"/>
</dbReference>
<dbReference type="Gene3D" id="1.10.260.40">
    <property type="entry name" value="lambda repressor-like DNA-binding domains"/>
    <property type="match status" value="3"/>
</dbReference>
<keyword evidence="10" id="KW-0333">Golgi apparatus</keyword>
<evidence type="ECO:0000256" key="4">
    <source>
        <dbReference type="ARBA" id="ARBA00008190"/>
    </source>
</evidence>
<keyword evidence="12 17" id="KW-0238">DNA-binding</keyword>
<dbReference type="GO" id="GO:0003677">
    <property type="term" value="F:DNA binding"/>
    <property type="evidence" value="ECO:0007669"/>
    <property type="project" value="UniProtKB-UniRule"/>
</dbReference>
<keyword evidence="15 19" id="KW-0804">Transcription</keyword>
<evidence type="ECO:0000256" key="6">
    <source>
        <dbReference type="ARBA" id="ARBA00022692"/>
    </source>
</evidence>
<dbReference type="GO" id="GO:0000139">
    <property type="term" value="C:Golgi membrane"/>
    <property type="evidence" value="ECO:0007669"/>
    <property type="project" value="UniProtKB-SubCell"/>
</dbReference>
<dbReference type="SMART" id="SM01109">
    <property type="entry name" value="CUT"/>
    <property type="match status" value="3"/>
</dbReference>
<keyword evidence="5" id="KW-0813">Transport</keyword>
<feature type="compositionally biased region" description="Polar residues" evidence="21">
    <location>
        <begin position="612"/>
        <end position="621"/>
    </location>
</feature>
<dbReference type="Pfam" id="PF00046">
    <property type="entry name" value="Homeodomain"/>
    <property type="match status" value="1"/>
</dbReference>
<evidence type="ECO:0000256" key="20">
    <source>
        <dbReference type="SAM" id="Coils"/>
    </source>
</evidence>
<evidence type="ECO:0000256" key="15">
    <source>
        <dbReference type="ARBA" id="ARBA00023163"/>
    </source>
</evidence>
<keyword evidence="6" id="KW-0812">Transmembrane</keyword>
<feature type="coiled-coil region" evidence="20">
    <location>
        <begin position="76"/>
        <end position="141"/>
    </location>
</feature>
<dbReference type="InterPro" id="IPR057476">
    <property type="entry name" value="Cux_N"/>
</dbReference>
<evidence type="ECO:0000256" key="17">
    <source>
        <dbReference type="PROSITE-ProRule" id="PRU00108"/>
    </source>
</evidence>
<feature type="compositionally biased region" description="Basic and acidic residues" evidence="21">
    <location>
        <begin position="1027"/>
        <end position="1038"/>
    </location>
</feature>
<dbReference type="Pfam" id="PF25398">
    <property type="entry name" value="CUX1_N"/>
    <property type="match status" value="1"/>
</dbReference>
<evidence type="ECO:0000256" key="1">
    <source>
        <dbReference type="ARBA" id="ARBA00004123"/>
    </source>
</evidence>
<evidence type="ECO:0000313" key="24">
    <source>
        <dbReference type="EMBL" id="KAJ8044245.1"/>
    </source>
</evidence>
<dbReference type="OrthoDB" id="10257567at2759"/>
<evidence type="ECO:0000256" key="2">
    <source>
        <dbReference type="ARBA" id="ARBA00004409"/>
    </source>
</evidence>
<evidence type="ECO:0000256" key="7">
    <source>
        <dbReference type="ARBA" id="ARBA00022737"/>
    </source>
</evidence>
<evidence type="ECO:0000256" key="11">
    <source>
        <dbReference type="ARBA" id="ARBA00023054"/>
    </source>
</evidence>
<keyword evidence="7" id="KW-0677">Repeat</keyword>
<keyword evidence="16 17" id="KW-0539">Nucleus</keyword>
<evidence type="ECO:0000256" key="14">
    <source>
        <dbReference type="ARBA" id="ARBA00023155"/>
    </source>
</evidence>
<comment type="subcellular location">
    <subcellularLocation>
        <location evidence="2">Golgi apparatus membrane</location>
        <topology evidence="2">Single-pass type IV membrane protein</topology>
    </subcellularLocation>
    <subcellularLocation>
        <location evidence="1 17 18">Nucleus</location>
    </subcellularLocation>
</comment>
<dbReference type="GO" id="GO:0000981">
    <property type="term" value="F:DNA-binding transcription factor activity, RNA polymerase II-specific"/>
    <property type="evidence" value="ECO:0007669"/>
    <property type="project" value="InterPro"/>
</dbReference>
<dbReference type="InterPro" id="IPR001356">
    <property type="entry name" value="HD"/>
</dbReference>
<keyword evidence="25" id="KW-1185">Reference proteome</keyword>
<evidence type="ECO:0000256" key="10">
    <source>
        <dbReference type="ARBA" id="ARBA00023034"/>
    </source>
</evidence>
<organism evidence="24 25">
    <name type="scientific">Holothuria leucospilota</name>
    <name type="common">Black long sea cucumber</name>
    <name type="synonym">Mertensiothuria leucospilota</name>
    <dbReference type="NCBI Taxonomy" id="206669"/>
    <lineage>
        <taxon>Eukaryota</taxon>
        <taxon>Metazoa</taxon>
        <taxon>Echinodermata</taxon>
        <taxon>Eleutherozoa</taxon>
        <taxon>Echinozoa</taxon>
        <taxon>Holothuroidea</taxon>
        <taxon>Aspidochirotacea</taxon>
        <taxon>Aspidochirotida</taxon>
        <taxon>Holothuriidae</taxon>
        <taxon>Holothuria</taxon>
    </lineage>
</organism>
<dbReference type="PROSITE" id="PS51042">
    <property type="entry name" value="CUT"/>
    <property type="match status" value="3"/>
</dbReference>
<dbReference type="InterPro" id="IPR009057">
    <property type="entry name" value="Homeodomain-like_sf"/>
</dbReference>
<dbReference type="InterPro" id="IPR012955">
    <property type="entry name" value="CASP_C"/>
</dbReference>
<evidence type="ECO:0000259" key="22">
    <source>
        <dbReference type="PROSITE" id="PS50071"/>
    </source>
</evidence>
<dbReference type="Gene3D" id="1.10.10.60">
    <property type="entry name" value="Homeodomain-like"/>
    <property type="match status" value="1"/>
</dbReference>
<keyword evidence="13" id="KW-0472">Membrane</keyword>
<dbReference type="InterPro" id="IPR017970">
    <property type="entry name" value="Homeobox_CS"/>
</dbReference>
<dbReference type="SMART" id="SM00389">
    <property type="entry name" value="HOX"/>
    <property type="match status" value="1"/>
</dbReference>
<dbReference type="PANTHER" id="PTHR14043:SF2">
    <property type="entry name" value="HOMEOBOX PROTEIN CUT"/>
    <property type="match status" value="1"/>
</dbReference>
<evidence type="ECO:0000313" key="25">
    <source>
        <dbReference type="Proteomes" id="UP001152320"/>
    </source>
</evidence>
<sequence>MAAANVSSMFQFWKDFNLSEFQEVRRAVASLLKSFQSEVDNLSKRSKAAEASFLTVYKKLIDVPDPTSSLEHGMNQQKRAQKAQDLEIENQKLRETLDEYNKEFAEVKNQEVTIKNLREKLKELEDKLEQEAQTKAAEKEKDLQREFIEKERVLQEKQLTLATKLGEAEQKTQTLQKALESAQSELFDYKAKNEERSAAKSDEVEMLVTDLERTNQRNAALEKELEGLRSQLQSASQSLQQAEQMQKAPNLEQAIDILSRSSLELELSAKEKEISQLVDEVQKLQTANNKLRESTTDKTQKLEEQLQAKTAAFIKLEEKIQSQSDYEDLKRELNILKSLEFANGNDEESEEGDEEGQGKSLEMLLLEKNRALQTENTTLKVTKSDLSGADNGIRQAQAFASMIGQEVAAAYSQRQNSSSSSDEQKSQIIQPIIVIPPGHSNLSPNPLFTFGNGGPSNGYGTQFNSPFSGNSNSMYVNRQLLESYHWIDTSRVAKQIKDLLTQLNIGQRLFGELVLGMSQGSVSDILARPKPWDRLTAKGREPYIKMVQFLADPRNVEQLKIMNAQRKGVDVDALSQTTVSTSQSNKSTSDAAINDILAKARQELELQRDKSTGGNKSSAELNNKRKRKKPQANRIIPSLWKSEQLSKAVGNYSMGSRREPLPPLSSEDYEQNSDLNTFDIIRRTKEILEQNNIPQEPFGTYVVGMSQGSVSDLLSKTKPWENLTLKGKEPFVRMHMWLNDPDGVQKLKDKIRHDKAAKSVITVLDLPAGEEEVSTSVPQEIPDLPQPPQNNTSSGDNDSMEESPPELPPVHEQAAMIEYLDTYELTRQVKCVLHENNLGQRAFGEAVLGLTQGSVSDLLSKPKMWLKLSMKGREPYVRMYLWLQDKNSIEKVRNYKPRRKPKRVMTLTPHGMSTPIRIIPPKRPRMILSPEEKQALHAAYNADAYPAPASIDRIAKELNLPESTVINWFHNHRSRLKRQPIYPISGQSETSPVYIMSGSGEDQPQVITIQNEGPSTSTAEVQALSNGDHDGEGQDTDNSKALDALREAVDLATRGANAELATSEEDMDHIPSSAELDEEGKKDHEVDDLARHEELKVQYDEAIKTTQEQKSLIVKLEQDLLSVNTLSTLYRGEGEGQAAPSSEAEVIAEAVKETTATLPLESTVPMVTPSNNAAESLLPIVSSQRERFRLRNQELEGENRQQQQQILILRTEVDNLRSDNVKLYEKIKFLQSYPTSKSSLKADDTESRYSRQYEARLDPFNSFSRKEKQRKYMNLSPFDKATLNVTILWHWEPYCQISVPVRIGNGTYGTPAYFNNTCMTFILETILICYIKNRTLSNDLRTLRLS</sequence>
<keyword evidence="14 17" id="KW-0371">Homeobox</keyword>
<evidence type="ECO:0000256" key="13">
    <source>
        <dbReference type="ARBA" id="ARBA00023136"/>
    </source>
</evidence>
<comment type="similarity">
    <text evidence="3">Belongs to the CASP family.</text>
</comment>
<name>A0A9Q1CFZ8_HOLLE</name>
<dbReference type="CDD" id="cd00086">
    <property type="entry name" value="homeodomain"/>
    <property type="match status" value="1"/>
</dbReference>
<keyword evidence="9 19" id="KW-0805">Transcription regulation</keyword>
<dbReference type="Pfam" id="PF08172">
    <property type="entry name" value="CASP_C"/>
    <property type="match status" value="1"/>
</dbReference>
<dbReference type="GO" id="GO:0006891">
    <property type="term" value="P:intra-Golgi vesicle-mediated transport"/>
    <property type="evidence" value="ECO:0007669"/>
    <property type="project" value="InterPro"/>
</dbReference>
<evidence type="ECO:0000256" key="18">
    <source>
        <dbReference type="RuleBase" id="RU000682"/>
    </source>
</evidence>
<feature type="domain" description="CUT" evidence="23">
    <location>
        <begin position="811"/>
        <end position="898"/>
    </location>
</feature>
<dbReference type="PROSITE" id="PS50071">
    <property type="entry name" value="HOMEOBOX_2"/>
    <property type="match status" value="1"/>
</dbReference>
<feature type="coiled-coil region" evidence="20">
    <location>
        <begin position="1185"/>
        <end position="1219"/>
    </location>
</feature>
<evidence type="ECO:0000256" key="9">
    <source>
        <dbReference type="ARBA" id="ARBA00023015"/>
    </source>
</evidence>
<evidence type="ECO:0000256" key="19">
    <source>
        <dbReference type="RuleBase" id="RU361129"/>
    </source>
</evidence>
<keyword evidence="11 20" id="KW-0175">Coiled coil</keyword>
<dbReference type="SUPFAM" id="SSF47413">
    <property type="entry name" value="lambda repressor-like DNA-binding domains"/>
    <property type="match status" value="3"/>
</dbReference>
<dbReference type="PANTHER" id="PTHR14043">
    <property type="entry name" value="CCAAT DISPLACEMENT PROTEIN-RELATED"/>
    <property type="match status" value="1"/>
</dbReference>
<feature type="region of interest" description="Disordered" evidence="21">
    <location>
        <begin position="1011"/>
        <end position="1038"/>
    </location>
</feature>
<evidence type="ECO:0000256" key="8">
    <source>
        <dbReference type="ARBA" id="ARBA00022989"/>
    </source>
</evidence>
<evidence type="ECO:0000256" key="12">
    <source>
        <dbReference type="ARBA" id="ARBA00023125"/>
    </source>
</evidence>
<comment type="caution">
    <text evidence="24">The sequence shown here is derived from an EMBL/GenBank/DDBJ whole genome shotgun (WGS) entry which is preliminary data.</text>
</comment>
<feature type="compositionally biased region" description="Polar residues" evidence="21">
    <location>
        <begin position="1011"/>
        <end position="1025"/>
    </location>
</feature>
<comment type="similarity">
    <text evidence="4 19">Belongs to the CUT homeobox family.</text>
</comment>
<keyword evidence="8" id="KW-1133">Transmembrane helix</keyword>
<dbReference type="InterPro" id="IPR010982">
    <property type="entry name" value="Lambda_DNA-bd_dom_sf"/>
</dbReference>
<reference evidence="24" key="1">
    <citation type="submission" date="2021-10" db="EMBL/GenBank/DDBJ databases">
        <title>Tropical sea cucumber genome reveals ecological adaptation and Cuvierian tubules defense mechanism.</title>
        <authorList>
            <person name="Chen T."/>
        </authorList>
    </citation>
    <scope>NUCLEOTIDE SEQUENCE</scope>
    <source>
        <strain evidence="24">Nanhai2018</strain>
        <tissue evidence="24">Muscle</tissue>
    </source>
</reference>
<feature type="domain" description="Homeobox" evidence="22">
    <location>
        <begin position="919"/>
        <end position="979"/>
    </location>
</feature>